<dbReference type="InterPro" id="IPR046906">
    <property type="entry name" value="Mab-21_HhH/H2TH-like"/>
</dbReference>
<reference evidence="4 5" key="1">
    <citation type="submission" date="2022-05" db="EMBL/GenBank/DDBJ databases">
        <authorList>
            <consortium name="Genoscope - CEA"/>
            <person name="William W."/>
        </authorList>
    </citation>
    <scope>NUCLEOTIDE SEQUENCE [LARGE SCALE GENOMIC DNA]</scope>
</reference>
<proteinExistence type="predicted"/>
<evidence type="ECO:0000256" key="2">
    <source>
        <dbReference type="ARBA" id="ARBA00022840"/>
    </source>
</evidence>
<accession>A0ABN8MNZ9</accession>
<evidence type="ECO:0000313" key="5">
    <source>
        <dbReference type="Proteomes" id="UP001159427"/>
    </source>
</evidence>
<dbReference type="EMBL" id="CALNXI010000679">
    <property type="protein sequence ID" value="CAH3032471.1"/>
    <property type="molecule type" value="Genomic_DNA"/>
</dbReference>
<dbReference type="Pfam" id="PF20266">
    <property type="entry name" value="Mab-21_C"/>
    <property type="match status" value="1"/>
</dbReference>
<protein>
    <recommendedName>
        <fullName evidence="3">Mab-21-like HhH/H2TH-like domain-containing protein</fullName>
    </recommendedName>
</protein>
<evidence type="ECO:0000313" key="4">
    <source>
        <dbReference type="EMBL" id="CAH3032471.1"/>
    </source>
</evidence>
<dbReference type="Gene3D" id="1.10.1410.40">
    <property type="match status" value="1"/>
</dbReference>
<dbReference type="Proteomes" id="UP001159427">
    <property type="component" value="Unassembled WGS sequence"/>
</dbReference>
<keyword evidence="5" id="KW-1185">Reference proteome</keyword>
<keyword evidence="2" id="KW-0547">Nucleotide-binding</keyword>
<dbReference type="PANTHER" id="PTHR10656:SF69">
    <property type="entry name" value="MAB-21-LIKE HHH_H2TH-LIKE DOMAIN-CONTAINING PROTEIN"/>
    <property type="match status" value="1"/>
</dbReference>
<evidence type="ECO:0000259" key="3">
    <source>
        <dbReference type="Pfam" id="PF20266"/>
    </source>
</evidence>
<name>A0ABN8MNZ9_9CNID</name>
<organism evidence="4 5">
    <name type="scientific">Porites evermanni</name>
    <dbReference type="NCBI Taxonomy" id="104178"/>
    <lineage>
        <taxon>Eukaryota</taxon>
        <taxon>Metazoa</taxon>
        <taxon>Cnidaria</taxon>
        <taxon>Anthozoa</taxon>
        <taxon>Hexacorallia</taxon>
        <taxon>Scleractinia</taxon>
        <taxon>Fungiina</taxon>
        <taxon>Poritidae</taxon>
        <taxon>Porites</taxon>
    </lineage>
</organism>
<evidence type="ECO:0000256" key="1">
    <source>
        <dbReference type="ARBA" id="ARBA00001946"/>
    </source>
</evidence>
<dbReference type="SMART" id="SM01265">
    <property type="entry name" value="Mab-21"/>
    <property type="match status" value="1"/>
</dbReference>
<gene>
    <name evidence="4" type="ORF">PEVE_00039013</name>
</gene>
<feature type="non-terminal residue" evidence="4">
    <location>
        <position position="625"/>
    </location>
</feature>
<comment type="caution">
    <text evidence="4">The sequence shown here is derived from an EMBL/GenBank/DDBJ whole genome shotgun (WGS) entry which is preliminary data.</text>
</comment>
<comment type="cofactor">
    <cofactor evidence="1">
        <name>Mg(2+)</name>
        <dbReference type="ChEBI" id="CHEBI:18420"/>
    </cofactor>
</comment>
<dbReference type="InterPro" id="IPR024810">
    <property type="entry name" value="MAB21L/cGLR"/>
</dbReference>
<feature type="domain" description="Mab-21-like HhH/H2TH-like" evidence="3">
    <location>
        <begin position="265"/>
        <end position="334"/>
    </location>
</feature>
<dbReference type="PANTHER" id="PTHR10656">
    <property type="entry name" value="CELL FATE DETERMINING PROTEIN MAB21-RELATED"/>
    <property type="match status" value="1"/>
</dbReference>
<keyword evidence="2" id="KW-0067">ATP-binding</keyword>
<sequence length="625" mass="72173">MVHSSRGGRELFAFDEKSHVWLEPFSALINCMFPVEYVYADWIGWQARSRASLVDIIDDWKPDFKDGMMVADSFIENDGKEQIQIFAAKHVEEDPRYANDYHPNFRNVDFLHHAFLLPDAYHPMDGLKQKSRFRVNANFSHTFHGPVRKLKAGDFLIYETNETTMRGLRQRWLVRPSPSGWPSSELVQEIFQTNCHLDPVGRGKRLEDPVDFYSYCNKPEEAVVCSLVVPTEGNEEKRFMDQTELRTSFSLAENKLGESVLPVQRHVMNLFFLECEKKGEIFWREDNSGSCLLFMLDRLQECLESRCLPHYIMPQSNLLLHEEPSSLKEAAAVVADVRRNIFSKTYNMLRTDVSYLIVSVCIEYLEPLQLEDQMTTMQERNLAVEDHRKLLIDIYSIFVGKCKEVIDCLLAMDRHGIEEMVNVALCVYQSLLGRILCKLWFLNNEDGTNKNALNEENFNSFVREEIGGLFTYEEFLSIAHVFFHNTRKGIESSVAIPMTSAMWQLRDEQIKIAQENIEEANVELKAALDLFKYLQQTSKNMNDYVTEDDIRMSGLDPEEVRASIQELKMQGTMKNKYAFKSVSVVPLVLDVVLSLVPEPAKMWSKLTSRCTLTVKPLAPDPLDIK</sequence>